<keyword evidence="1" id="KW-0732">Signal</keyword>
<dbReference type="InterPro" id="IPR009003">
    <property type="entry name" value="Peptidase_S1_PA"/>
</dbReference>
<organism evidence="7 8">
    <name type="scientific">Trichoplusia ni</name>
    <name type="common">Cabbage looper</name>
    <dbReference type="NCBI Taxonomy" id="7111"/>
    <lineage>
        <taxon>Eukaryota</taxon>
        <taxon>Metazoa</taxon>
        <taxon>Ecdysozoa</taxon>
        <taxon>Arthropoda</taxon>
        <taxon>Hexapoda</taxon>
        <taxon>Insecta</taxon>
        <taxon>Pterygota</taxon>
        <taxon>Neoptera</taxon>
        <taxon>Endopterygota</taxon>
        <taxon>Lepidoptera</taxon>
        <taxon>Glossata</taxon>
        <taxon>Ditrysia</taxon>
        <taxon>Noctuoidea</taxon>
        <taxon>Noctuidae</taxon>
        <taxon>Plusiinae</taxon>
        <taxon>Trichoplusia</taxon>
    </lineage>
</organism>
<dbReference type="PANTHER" id="PTHR24258:SF136">
    <property type="entry name" value="GH06673P-RELATED"/>
    <property type="match status" value="1"/>
</dbReference>
<dbReference type="PRINTS" id="PR00722">
    <property type="entry name" value="CHYMOTRYPSIN"/>
</dbReference>
<evidence type="ECO:0000259" key="6">
    <source>
        <dbReference type="PROSITE" id="PS50240"/>
    </source>
</evidence>
<keyword evidence="3" id="KW-0325">Glycoprotein</keyword>
<dbReference type="GO" id="GO:0004252">
    <property type="term" value="F:serine-type endopeptidase activity"/>
    <property type="evidence" value="ECO:0007669"/>
    <property type="project" value="InterPro"/>
</dbReference>
<keyword evidence="2" id="KW-1015">Disulfide bond</keyword>
<dbReference type="GO" id="GO:0006508">
    <property type="term" value="P:proteolysis"/>
    <property type="evidence" value="ECO:0007669"/>
    <property type="project" value="UniProtKB-KW"/>
</dbReference>
<evidence type="ECO:0000313" key="7">
    <source>
        <dbReference type="Proteomes" id="UP000322000"/>
    </source>
</evidence>
<keyword evidence="7" id="KW-1185">Reference proteome</keyword>
<dbReference type="InterPro" id="IPR001254">
    <property type="entry name" value="Trypsin_dom"/>
</dbReference>
<dbReference type="RefSeq" id="XP_026744143.1">
    <property type="nucleotide sequence ID" value="XM_026888342.1"/>
</dbReference>
<evidence type="ECO:0000256" key="4">
    <source>
        <dbReference type="ARBA" id="ARBA00024195"/>
    </source>
</evidence>
<dbReference type="InterPro" id="IPR033116">
    <property type="entry name" value="TRYPSIN_SER"/>
</dbReference>
<evidence type="ECO:0000256" key="2">
    <source>
        <dbReference type="ARBA" id="ARBA00023157"/>
    </source>
</evidence>
<feature type="domain" description="Peptidase S1" evidence="6">
    <location>
        <begin position="58"/>
        <end position="302"/>
    </location>
</feature>
<dbReference type="InterPro" id="IPR043504">
    <property type="entry name" value="Peptidase_S1_PA_chymotrypsin"/>
</dbReference>
<dbReference type="SMART" id="SM00020">
    <property type="entry name" value="Tryp_SPc"/>
    <property type="match status" value="1"/>
</dbReference>
<name>A0A7E5WTI2_TRINI</name>
<gene>
    <name evidence="8" type="primary">LOC113505563</name>
</gene>
<evidence type="ECO:0000256" key="1">
    <source>
        <dbReference type="ARBA" id="ARBA00022729"/>
    </source>
</evidence>
<dbReference type="PROSITE" id="PS50240">
    <property type="entry name" value="TRYPSIN_DOM"/>
    <property type="match status" value="1"/>
</dbReference>
<dbReference type="SUPFAM" id="SSF50494">
    <property type="entry name" value="Trypsin-like serine proteases"/>
    <property type="match status" value="1"/>
</dbReference>
<dbReference type="PROSITE" id="PS00135">
    <property type="entry name" value="TRYPSIN_SER"/>
    <property type="match status" value="1"/>
</dbReference>
<dbReference type="Pfam" id="PF00089">
    <property type="entry name" value="Trypsin"/>
    <property type="match status" value="1"/>
</dbReference>
<dbReference type="PANTHER" id="PTHR24258">
    <property type="entry name" value="SERINE PROTEASE-RELATED"/>
    <property type="match status" value="1"/>
</dbReference>
<evidence type="ECO:0000313" key="8">
    <source>
        <dbReference type="RefSeq" id="XP_026744143.1"/>
    </source>
</evidence>
<dbReference type="CDD" id="cd00190">
    <property type="entry name" value="Tryp_SPc"/>
    <property type="match status" value="1"/>
</dbReference>
<evidence type="ECO:0000256" key="5">
    <source>
        <dbReference type="RuleBase" id="RU363034"/>
    </source>
</evidence>
<dbReference type="AlphaFoldDB" id="A0A7E5WTI2"/>
<dbReference type="GeneID" id="113505563"/>
<keyword evidence="5" id="KW-0378">Hydrolase</keyword>
<dbReference type="FunCoup" id="A0A7E5WTI2">
    <property type="interactions" value="7"/>
</dbReference>
<dbReference type="InterPro" id="IPR018114">
    <property type="entry name" value="TRYPSIN_HIS"/>
</dbReference>
<dbReference type="FunFam" id="2.40.10.10:FF:000028">
    <property type="entry name" value="Serine protease easter"/>
    <property type="match status" value="1"/>
</dbReference>
<keyword evidence="5" id="KW-0720">Serine protease</keyword>
<sequence>MVDRFGLHYFKSHQKAEDKCIEYVIDEQYPCQLQGGMQRYLDDDRNCYAYTPTAVLTVAGGMDAGRGQYPHMTLLGYGDDMESAQWLCGGSLISHRYILTAAHCLHSETSGPLKFIALGILKRSDQENLWHKYNVRKSIPYPEYKPPSKYHDIALVESDKWIKFNHHILPACLNTDDTAEHSIAFGTGWGTTGHRKSLADNLQTVVLSMYTEAECYTYYPEHRNLVDGYNHTTQMCYGDMDGINDTCEGDSGGPLQVHSHLSSCMYTLIGVTSYGRPCGVAGGSGIYTRVSAYISWIEKIVWP</sequence>
<dbReference type="InParanoid" id="A0A7E5WTI2"/>
<comment type="similarity">
    <text evidence="4">Belongs to the peptidase S1 family. CLIP subfamily.</text>
</comment>
<protein>
    <submittedName>
        <fullName evidence="8">Serine protease snake-like</fullName>
    </submittedName>
</protein>
<reference evidence="8" key="1">
    <citation type="submission" date="2025-08" db="UniProtKB">
        <authorList>
            <consortium name="RefSeq"/>
        </authorList>
    </citation>
    <scope>IDENTIFICATION</scope>
</reference>
<evidence type="ECO:0000256" key="3">
    <source>
        <dbReference type="ARBA" id="ARBA00023180"/>
    </source>
</evidence>
<dbReference type="Proteomes" id="UP000322000">
    <property type="component" value="Chromosome 26"/>
</dbReference>
<proteinExistence type="inferred from homology"/>
<dbReference type="OrthoDB" id="6339452at2759"/>
<dbReference type="Gene3D" id="2.40.10.10">
    <property type="entry name" value="Trypsin-like serine proteases"/>
    <property type="match status" value="1"/>
</dbReference>
<keyword evidence="5" id="KW-0645">Protease</keyword>
<dbReference type="KEGG" id="tnl:113505563"/>
<dbReference type="InterPro" id="IPR001314">
    <property type="entry name" value="Peptidase_S1A"/>
</dbReference>
<dbReference type="PROSITE" id="PS00134">
    <property type="entry name" value="TRYPSIN_HIS"/>
    <property type="match status" value="1"/>
</dbReference>
<accession>A0A7E5WTI2</accession>